<dbReference type="InterPro" id="IPR005119">
    <property type="entry name" value="LysR_subst-bd"/>
</dbReference>
<proteinExistence type="inferred from homology"/>
<evidence type="ECO:0000256" key="1">
    <source>
        <dbReference type="ARBA" id="ARBA00009437"/>
    </source>
</evidence>
<reference evidence="6 7" key="1">
    <citation type="submission" date="2016-10" db="EMBL/GenBank/DDBJ databases">
        <authorList>
            <person name="de Groot N.N."/>
        </authorList>
    </citation>
    <scope>NUCLEOTIDE SEQUENCE [LARGE SCALE GENOMIC DNA]</scope>
    <source>
        <strain evidence="6 7">CGMCC 4.3491</strain>
    </source>
</reference>
<evidence type="ECO:0000313" key="6">
    <source>
        <dbReference type="EMBL" id="SDZ54098.1"/>
    </source>
</evidence>
<evidence type="ECO:0000259" key="5">
    <source>
        <dbReference type="PROSITE" id="PS50931"/>
    </source>
</evidence>
<dbReference type="SUPFAM" id="SSF53850">
    <property type="entry name" value="Periplasmic binding protein-like II"/>
    <property type="match status" value="1"/>
</dbReference>
<keyword evidence="4" id="KW-0804">Transcription</keyword>
<keyword evidence="2" id="KW-0805">Transcription regulation</keyword>
<name>A0A1H3TVL8_9MICO</name>
<evidence type="ECO:0000256" key="3">
    <source>
        <dbReference type="ARBA" id="ARBA00023125"/>
    </source>
</evidence>
<evidence type="ECO:0000256" key="4">
    <source>
        <dbReference type="ARBA" id="ARBA00023163"/>
    </source>
</evidence>
<evidence type="ECO:0000256" key="2">
    <source>
        <dbReference type="ARBA" id="ARBA00023015"/>
    </source>
</evidence>
<dbReference type="EMBL" id="FNPZ01000008">
    <property type="protein sequence ID" value="SDZ54098.1"/>
    <property type="molecule type" value="Genomic_DNA"/>
</dbReference>
<protein>
    <submittedName>
        <fullName evidence="6">Transcriptional regulator, LysR family</fullName>
    </submittedName>
</protein>
<dbReference type="GO" id="GO:0003677">
    <property type="term" value="F:DNA binding"/>
    <property type="evidence" value="ECO:0007669"/>
    <property type="project" value="UniProtKB-KW"/>
</dbReference>
<dbReference type="PANTHER" id="PTHR30346">
    <property type="entry name" value="TRANSCRIPTIONAL DUAL REGULATOR HCAR-RELATED"/>
    <property type="match status" value="1"/>
</dbReference>
<dbReference type="GO" id="GO:0003700">
    <property type="term" value="F:DNA-binding transcription factor activity"/>
    <property type="evidence" value="ECO:0007669"/>
    <property type="project" value="InterPro"/>
</dbReference>
<dbReference type="AlphaFoldDB" id="A0A1H3TVL8"/>
<keyword evidence="3" id="KW-0238">DNA-binding</keyword>
<dbReference type="InterPro" id="IPR000847">
    <property type="entry name" value="LysR_HTH_N"/>
</dbReference>
<evidence type="ECO:0000313" key="7">
    <source>
        <dbReference type="Proteomes" id="UP000198891"/>
    </source>
</evidence>
<dbReference type="InterPro" id="IPR036390">
    <property type="entry name" value="WH_DNA-bd_sf"/>
</dbReference>
<dbReference type="GO" id="GO:0032993">
    <property type="term" value="C:protein-DNA complex"/>
    <property type="evidence" value="ECO:0007669"/>
    <property type="project" value="TreeGrafter"/>
</dbReference>
<dbReference type="Pfam" id="PF00126">
    <property type="entry name" value="HTH_1"/>
    <property type="match status" value="1"/>
</dbReference>
<dbReference type="OrthoDB" id="3461141at2"/>
<dbReference type="STRING" id="381665.SAMN05216554_4516"/>
<dbReference type="Pfam" id="PF03466">
    <property type="entry name" value="LysR_substrate"/>
    <property type="match status" value="1"/>
</dbReference>
<organism evidence="6 7">
    <name type="scientific">Herbiconiux ginsengi</name>
    <dbReference type="NCBI Taxonomy" id="381665"/>
    <lineage>
        <taxon>Bacteria</taxon>
        <taxon>Bacillati</taxon>
        <taxon>Actinomycetota</taxon>
        <taxon>Actinomycetes</taxon>
        <taxon>Micrococcales</taxon>
        <taxon>Microbacteriaceae</taxon>
        <taxon>Herbiconiux</taxon>
    </lineage>
</organism>
<dbReference type="InterPro" id="IPR036388">
    <property type="entry name" value="WH-like_DNA-bd_sf"/>
</dbReference>
<feature type="domain" description="HTH lysR-type" evidence="5">
    <location>
        <begin position="19"/>
        <end position="77"/>
    </location>
</feature>
<sequence>MSEPDHATAGKAFRAPTPFSLRQLEYFVAIAETGSIAGASIATHASGSAVSEAISSLEQSLGATLLVRRRSKGATLTSDGRVILRIAYRLLAEAELITGSVGDRKFSLAGPVRIGFTGTLANHILPDLVVEVQAQHPNIAIEHVIGDMPTLLEAHDAAELDLIVTYDLDFIPEFSKRKLMAAEMMVLLPRDHPLAKEPTISLEALASHPMVLLDITASRLHTFELMRGRGVTPLIAYRTDDRELHRSLIQRGLGYGIQLNLDQLPLPSELHGVVYLPITPPTPTLGVLVAWRSNPLPPRVEAVVGIMQSIAAPS</sequence>
<keyword evidence="7" id="KW-1185">Reference proteome</keyword>
<dbReference type="PROSITE" id="PS50931">
    <property type="entry name" value="HTH_LYSR"/>
    <property type="match status" value="1"/>
</dbReference>
<dbReference type="RefSeq" id="WP_092558100.1">
    <property type="nucleotide sequence ID" value="NZ_FNPZ01000008.1"/>
</dbReference>
<dbReference type="SUPFAM" id="SSF46785">
    <property type="entry name" value="Winged helix' DNA-binding domain"/>
    <property type="match status" value="1"/>
</dbReference>
<dbReference type="Gene3D" id="3.40.190.10">
    <property type="entry name" value="Periplasmic binding protein-like II"/>
    <property type="match status" value="2"/>
</dbReference>
<comment type="similarity">
    <text evidence="1">Belongs to the LysR transcriptional regulatory family.</text>
</comment>
<dbReference type="PANTHER" id="PTHR30346:SF0">
    <property type="entry name" value="HCA OPERON TRANSCRIPTIONAL ACTIVATOR HCAR"/>
    <property type="match status" value="1"/>
</dbReference>
<dbReference type="Proteomes" id="UP000198891">
    <property type="component" value="Unassembled WGS sequence"/>
</dbReference>
<gene>
    <name evidence="6" type="ORF">SAMN05216554_4516</name>
</gene>
<dbReference type="Gene3D" id="1.10.10.10">
    <property type="entry name" value="Winged helix-like DNA-binding domain superfamily/Winged helix DNA-binding domain"/>
    <property type="match status" value="1"/>
</dbReference>
<accession>A0A1H3TVL8</accession>